<dbReference type="EnsemblPlants" id="KRH04847">
    <property type="protein sequence ID" value="KRH04847"/>
    <property type="gene ID" value="GLYMA_17G191600"/>
</dbReference>
<dbReference type="Proteomes" id="UP000008827">
    <property type="component" value="Chromosome 17"/>
</dbReference>
<sequence length="78" mass="8790">MVNNLPITTSTNGYQTQSQGVDTTHSLPSLTVEFVLFVLDCPYNLLSIHCLSQYFDCLITFTKDIVTLQERSLGWITC</sequence>
<reference evidence="1" key="3">
    <citation type="submission" date="2018-07" db="EMBL/GenBank/DDBJ databases">
        <title>WGS assembly of Glycine max.</title>
        <authorList>
            <person name="Schmutz J."/>
            <person name="Cannon S."/>
            <person name="Schlueter J."/>
            <person name="Ma J."/>
            <person name="Mitros T."/>
            <person name="Nelson W."/>
            <person name="Hyten D."/>
            <person name="Song Q."/>
            <person name="Thelen J."/>
            <person name="Cheng J."/>
            <person name="Xu D."/>
            <person name="Hellsten U."/>
            <person name="May G."/>
            <person name="Yu Y."/>
            <person name="Sakurai T."/>
            <person name="Umezawa T."/>
            <person name="Bhattacharyya M."/>
            <person name="Sandhu D."/>
            <person name="Valliyodan B."/>
            <person name="Lindquist E."/>
            <person name="Peto M."/>
            <person name="Grant D."/>
            <person name="Shu S."/>
            <person name="Goodstein D."/>
            <person name="Barry K."/>
            <person name="Futrell-Griggs M."/>
            <person name="Abernathy B."/>
            <person name="Du J."/>
            <person name="Tian Z."/>
            <person name="Zhu L."/>
            <person name="Gill N."/>
            <person name="Joshi T."/>
            <person name="Libault M."/>
            <person name="Sethuraman A."/>
            <person name="Zhang X."/>
            <person name="Shinozaki K."/>
            <person name="Nguyen H."/>
            <person name="Wing R."/>
            <person name="Cregan P."/>
            <person name="Specht J."/>
            <person name="Grimwood J."/>
            <person name="Rokhsar D."/>
            <person name="Stacey G."/>
            <person name="Shoemaker R."/>
            <person name="Jackson S."/>
        </authorList>
    </citation>
    <scope>NUCLEOTIDE SEQUENCE</scope>
    <source>
        <tissue evidence="1">Callus</tissue>
    </source>
</reference>
<dbReference type="AlphaFoldDB" id="A0A0R0FQH9"/>
<reference evidence="1 2" key="1">
    <citation type="journal article" date="2010" name="Nature">
        <title>Genome sequence of the palaeopolyploid soybean.</title>
        <authorList>
            <person name="Schmutz J."/>
            <person name="Cannon S.B."/>
            <person name="Schlueter J."/>
            <person name="Ma J."/>
            <person name="Mitros T."/>
            <person name="Nelson W."/>
            <person name="Hyten D.L."/>
            <person name="Song Q."/>
            <person name="Thelen J.J."/>
            <person name="Cheng J."/>
            <person name="Xu D."/>
            <person name="Hellsten U."/>
            <person name="May G.D."/>
            <person name="Yu Y."/>
            <person name="Sakurai T."/>
            <person name="Umezawa T."/>
            <person name="Bhattacharyya M.K."/>
            <person name="Sandhu D."/>
            <person name="Valliyodan B."/>
            <person name="Lindquist E."/>
            <person name="Peto M."/>
            <person name="Grant D."/>
            <person name="Shu S."/>
            <person name="Goodstein D."/>
            <person name="Barry K."/>
            <person name="Futrell-Griggs M."/>
            <person name="Abernathy B."/>
            <person name="Du J."/>
            <person name="Tian Z."/>
            <person name="Zhu L."/>
            <person name="Gill N."/>
            <person name="Joshi T."/>
            <person name="Libault M."/>
            <person name="Sethuraman A."/>
            <person name="Zhang X.-C."/>
            <person name="Shinozaki K."/>
            <person name="Nguyen H.T."/>
            <person name="Wing R.A."/>
            <person name="Cregan P."/>
            <person name="Specht J."/>
            <person name="Grimwood J."/>
            <person name="Rokhsar D."/>
            <person name="Stacey G."/>
            <person name="Shoemaker R.C."/>
            <person name="Jackson S.A."/>
        </authorList>
    </citation>
    <scope>NUCLEOTIDE SEQUENCE [LARGE SCALE GENOMIC DNA]</scope>
    <source>
        <strain evidence="2">cv. Williams 82</strain>
        <tissue evidence="1">Callus</tissue>
    </source>
</reference>
<dbReference type="OMA" id="YFDCLIT"/>
<evidence type="ECO:0000313" key="3">
    <source>
        <dbReference type="Proteomes" id="UP000008827"/>
    </source>
</evidence>
<accession>A0A0R0FQH9</accession>
<dbReference type="Gramene" id="KRH04847">
    <property type="protein sequence ID" value="KRH04847"/>
    <property type="gene ID" value="GLYMA_17G191600"/>
</dbReference>
<gene>
    <name evidence="1" type="ORF">GLYMA_17G191600</name>
</gene>
<name>A0A0R0FQH9_SOYBN</name>
<dbReference type="EMBL" id="CM000850">
    <property type="protein sequence ID" value="KRH04847.1"/>
    <property type="molecule type" value="Genomic_DNA"/>
</dbReference>
<protein>
    <submittedName>
        <fullName evidence="1 2">Uncharacterized protein</fullName>
    </submittedName>
</protein>
<evidence type="ECO:0000313" key="2">
    <source>
        <dbReference type="EnsemblPlants" id="KRH04847"/>
    </source>
</evidence>
<dbReference type="OrthoDB" id="1749397at2759"/>
<reference evidence="2" key="2">
    <citation type="submission" date="2018-02" db="UniProtKB">
        <authorList>
            <consortium name="EnsemblPlants"/>
        </authorList>
    </citation>
    <scope>IDENTIFICATION</scope>
    <source>
        <strain evidence="2">Williams 82</strain>
    </source>
</reference>
<proteinExistence type="predicted"/>
<evidence type="ECO:0000313" key="1">
    <source>
        <dbReference type="EMBL" id="KRH04847.1"/>
    </source>
</evidence>
<organism evidence="1">
    <name type="scientific">Glycine max</name>
    <name type="common">Soybean</name>
    <name type="synonym">Glycine hispida</name>
    <dbReference type="NCBI Taxonomy" id="3847"/>
    <lineage>
        <taxon>Eukaryota</taxon>
        <taxon>Viridiplantae</taxon>
        <taxon>Streptophyta</taxon>
        <taxon>Embryophyta</taxon>
        <taxon>Tracheophyta</taxon>
        <taxon>Spermatophyta</taxon>
        <taxon>Magnoliopsida</taxon>
        <taxon>eudicotyledons</taxon>
        <taxon>Gunneridae</taxon>
        <taxon>Pentapetalae</taxon>
        <taxon>rosids</taxon>
        <taxon>fabids</taxon>
        <taxon>Fabales</taxon>
        <taxon>Fabaceae</taxon>
        <taxon>Papilionoideae</taxon>
        <taxon>50 kb inversion clade</taxon>
        <taxon>NPAAA clade</taxon>
        <taxon>indigoferoid/millettioid clade</taxon>
        <taxon>Phaseoleae</taxon>
        <taxon>Glycine</taxon>
        <taxon>Glycine subgen. Soja</taxon>
    </lineage>
</organism>
<dbReference type="InParanoid" id="A0A0R0FQH9"/>
<keyword evidence="3" id="KW-1185">Reference proteome</keyword>